<reference evidence="2 3" key="1">
    <citation type="journal article" date="2018" name="Front. Plant Sci.">
        <title>Red Clover (Trifolium pratense) and Zigzag Clover (T. medium) - A Picture of Genomic Similarities and Differences.</title>
        <authorList>
            <person name="Dluhosova J."/>
            <person name="Istvanek J."/>
            <person name="Nedelnik J."/>
            <person name="Repkova J."/>
        </authorList>
    </citation>
    <scope>NUCLEOTIDE SEQUENCE [LARGE SCALE GENOMIC DNA]</scope>
    <source>
        <strain evidence="3">cv. 10/8</strain>
        <tissue evidence="2">Leaf</tissue>
    </source>
</reference>
<evidence type="ECO:0000313" key="2">
    <source>
        <dbReference type="EMBL" id="MCH91364.1"/>
    </source>
</evidence>
<dbReference type="AlphaFoldDB" id="A0A392MYL5"/>
<dbReference type="PANTHER" id="PTHR34657">
    <property type="entry name" value="EMBRYO SAC DEVELOPMENT ARREST 6"/>
    <property type="match status" value="1"/>
</dbReference>
<dbReference type="PANTHER" id="PTHR34657:SF4">
    <property type="entry name" value="EMBRYO SAC DEVELOPMENT ARREST 6"/>
    <property type="match status" value="1"/>
</dbReference>
<comment type="caution">
    <text evidence="2">The sequence shown here is derived from an EMBL/GenBank/DDBJ whole genome shotgun (WGS) entry which is preliminary data.</text>
</comment>
<gene>
    <name evidence="2" type="ORF">A2U01_0012291</name>
</gene>
<organism evidence="2 3">
    <name type="scientific">Trifolium medium</name>
    <dbReference type="NCBI Taxonomy" id="97028"/>
    <lineage>
        <taxon>Eukaryota</taxon>
        <taxon>Viridiplantae</taxon>
        <taxon>Streptophyta</taxon>
        <taxon>Embryophyta</taxon>
        <taxon>Tracheophyta</taxon>
        <taxon>Spermatophyta</taxon>
        <taxon>Magnoliopsida</taxon>
        <taxon>eudicotyledons</taxon>
        <taxon>Gunneridae</taxon>
        <taxon>Pentapetalae</taxon>
        <taxon>rosids</taxon>
        <taxon>fabids</taxon>
        <taxon>Fabales</taxon>
        <taxon>Fabaceae</taxon>
        <taxon>Papilionoideae</taxon>
        <taxon>50 kb inversion clade</taxon>
        <taxon>NPAAA clade</taxon>
        <taxon>Hologalegina</taxon>
        <taxon>IRL clade</taxon>
        <taxon>Trifolieae</taxon>
        <taxon>Trifolium</taxon>
    </lineage>
</organism>
<dbReference type="Proteomes" id="UP000265520">
    <property type="component" value="Unassembled WGS sequence"/>
</dbReference>
<accession>A0A392MYL5</accession>
<protein>
    <submittedName>
        <fullName evidence="2">Putative embryo sac development arrest 6</fullName>
    </submittedName>
</protein>
<feature type="region of interest" description="Disordered" evidence="1">
    <location>
        <begin position="1"/>
        <end position="36"/>
    </location>
</feature>
<sequence>MMMSQSHNSRRMLPPGNTRKRKQTEADKPDKQPIPSNKLLAGYLAHEFLTKGTLFGQMFDPTIDRVDSAANSIVGSAVDSTAEQDAELTRPNVRKDHESYGEVASIVKRNGTHIKGIVNPTQLSRWIRM</sequence>
<proteinExistence type="predicted"/>
<dbReference type="EMBL" id="LXQA010020270">
    <property type="protein sequence ID" value="MCH91364.1"/>
    <property type="molecule type" value="Genomic_DNA"/>
</dbReference>
<evidence type="ECO:0000256" key="1">
    <source>
        <dbReference type="SAM" id="MobiDB-lite"/>
    </source>
</evidence>
<name>A0A392MYL5_9FABA</name>
<evidence type="ECO:0000313" key="3">
    <source>
        <dbReference type="Proteomes" id="UP000265520"/>
    </source>
</evidence>
<keyword evidence="3" id="KW-1185">Reference proteome</keyword>